<protein>
    <submittedName>
        <fullName evidence="2">Integral membrane protein</fullName>
    </submittedName>
</protein>
<dbReference type="eggNOG" id="ENOG502ZCDR">
    <property type="taxonomic scope" value="Bacteria"/>
</dbReference>
<dbReference type="EMBL" id="CP000393">
    <property type="protein sequence ID" value="ABG50729.1"/>
    <property type="molecule type" value="Genomic_DNA"/>
</dbReference>
<gene>
    <name evidence="2" type="ordered locus">Tery_1433</name>
</gene>
<dbReference type="HOGENOM" id="CLU_1517060_0_0_3"/>
<proteinExistence type="predicted"/>
<feature type="transmembrane region" description="Helical" evidence="1">
    <location>
        <begin position="153"/>
        <end position="177"/>
    </location>
</feature>
<keyword evidence="1" id="KW-1133">Transmembrane helix</keyword>
<evidence type="ECO:0000313" key="2">
    <source>
        <dbReference type="EMBL" id="ABG50729.1"/>
    </source>
</evidence>
<keyword evidence="1" id="KW-0812">Transmembrane</keyword>
<keyword evidence="1" id="KW-0472">Membrane</keyword>
<dbReference type="KEGG" id="ter:Tery_1433"/>
<feature type="transmembrane region" description="Helical" evidence="1">
    <location>
        <begin position="126"/>
        <end position="147"/>
    </location>
</feature>
<dbReference type="AlphaFoldDB" id="Q115U5"/>
<dbReference type="OrthoDB" id="529281at2"/>
<accession>Q115U5</accession>
<feature type="transmembrane region" description="Helical" evidence="1">
    <location>
        <begin position="32"/>
        <end position="48"/>
    </location>
</feature>
<reference evidence="2" key="1">
    <citation type="submission" date="2006-06" db="EMBL/GenBank/DDBJ databases">
        <title>Complete sequence of Trichodesmium erythraeum IMS101.</title>
        <authorList>
            <consortium name="US DOE Joint Genome Institute"/>
            <person name="Copeland A."/>
            <person name="Lucas S."/>
            <person name="Lapidus A."/>
            <person name="Barry K."/>
            <person name="Detter J.C."/>
            <person name="Glavina del Rio T."/>
            <person name="Hammon N."/>
            <person name="Israni S."/>
            <person name="Dalin E."/>
            <person name="Tice H."/>
            <person name="Pitluck S."/>
            <person name="Kiss H."/>
            <person name="Munk A.C."/>
            <person name="Brettin T."/>
            <person name="Bruce D."/>
            <person name="Han C."/>
            <person name="Tapia R."/>
            <person name="Gilna P."/>
            <person name="Schmutz J."/>
            <person name="Larimer F."/>
            <person name="Land M."/>
            <person name="Hauser L."/>
            <person name="Kyrpides N."/>
            <person name="Kim E."/>
            <person name="Richardson P."/>
        </authorList>
    </citation>
    <scope>NUCLEOTIDE SEQUENCE [LARGE SCALE GENOMIC DNA]</scope>
    <source>
        <strain evidence="2">IMS101</strain>
    </source>
</reference>
<feature type="transmembrane region" description="Helical" evidence="1">
    <location>
        <begin position="54"/>
        <end position="73"/>
    </location>
</feature>
<evidence type="ECO:0000256" key="1">
    <source>
        <dbReference type="SAM" id="Phobius"/>
    </source>
</evidence>
<sequence>MNDKKTILQAFLLEYEKLKEEQLKRIEFRDQMIYITLGIFGSILSFALSNKTNLYALLVIPWVCLILGWTYIVNDEKISAIGKYIRLTLTEKVKTQTDYSDIESIFSWEIAHRSDKRRKRRKIEQLIIDEITFVFSGLVALFTFWSLETNLPLVIHIFCTFELLLLAVLAIEIIIYADLAKGR</sequence>
<organism evidence="2">
    <name type="scientific">Trichodesmium erythraeum (strain IMS101)</name>
    <dbReference type="NCBI Taxonomy" id="203124"/>
    <lineage>
        <taxon>Bacteria</taxon>
        <taxon>Bacillati</taxon>
        <taxon>Cyanobacteriota</taxon>
        <taxon>Cyanophyceae</taxon>
        <taxon>Oscillatoriophycideae</taxon>
        <taxon>Oscillatoriales</taxon>
        <taxon>Microcoleaceae</taxon>
        <taxon>Trichodesmium</taxon>
    </lineage>
</organism>
<name>Q115U5_TRIEI</name>
<dbReference type="RefSeq" id="WP_011611106.1">
    <property type="nucleotide sequence ID" value="NC_008312.1"/>
</dbReference>